<evidence type="ECO:0000256" key="2">
    <source>
        <dbReference type="SAM" id="Phobius"/>
    </source>
</evidence>
<feature type="transmembrane region" description="Helical" evidence="2">
    <location>
        <begin position="310"/>
        <end position="332"/>
    </location>
</feature>
<dbReference type="Proteomes" id="UP000246991">
    <property type="component" value="Unassembled WGS sequence"/>
</dbReference>
<sequence>MANPIGLPDAATPLPLHDDSLYGAKREGKRKQKKKERLRYRDSRSGNYPESPPNKAENFTLPRVILRTGSTLIRSLSDWPCSAASTQLCVTLPPAGAFEKTYGRPQITVFCLSAGAIYPTACCAYQYLHSTRKSDREGSEMGWLHFPNTREEWRLDIVSLLAVVGESAMSAHSQPLTASILCLLPRILPAPQALLKPSRPSRLPPTHAIIAGVHSGIRVDELNHFAGHISNINLPKFAIRVIRIKHNPKLQVLEAERRGRRPEKEYPNRVFRTPKGVIHAKIFSPLACLTVASSLLSAGLIIWACFLGDGVACVAIALISLTSTVIGLSNFWHPSLISRKQRTLVPPGDLVIRTRQGAFIIIKCSEEVARELYTSTEECNYVVGDQVYRGLVGVGTFLLMCGVVLMGNCTWVMQAALGVSYILLNGLYQVAALLPTSWNWDFSRYRWGEIGGECSQQNTYTQALWQAIKASGNTEWVRLTNAAPASGAWNTWLEEAQDHVNSGCTGNWDPQDALSKLLKLEATEDGIVLGPARDVPVPVSGFGGGRVFSDYGPTSVFGSVQNVPRGFGPNGAVETSEGQINYL</sequence>
<feature type="transmembrane region" description="Helical" evidence="2">
    <location>
        <begin position="391"/>
        <end position="413"/>
    </location>
</feature>
<accession>A0A317SUR1</accession>
<comment type="caution">
    <text evidence="3">The sequence shown here is derived from an EMBL/GenBank/DDBJ whole genome shotgun (WGS) entry which is preliminary data.</text>
</comment>
<keyword evidence="4" id="KW-1185">Reference proteome</keyword>
<feature type="transmembrane region" description="Helical" evidence="2">
    <location>
        <begin position="419"/>
        <end position="438"/>
    </location>
</feature>
<feature type="compositionally biased region" description="Basic residues" evidence="1">
    <location>
        <begin position="27"/>
        <end position="38"/>
    </location>
</feature>
<keyword evidence="2" id="KW-0812">Transmembrane</keyword>
<feature type="transmembrane region" description="Helical" evidence="2">
    <location>
        <begin position="282"/>
        <end position="304"/>
    </location>
</feature>
<name>A0A317SUR1_9PEZI</name>
<feature type="compositionally biased region" description="Basic and acidic residues" evidence="1">
    <location>
        <begin position="16"/>
        <end position="26"/>
    </location>
</feature>
<dbReference type="AlphaFoldDB" id="A0A317SUR1"/>
<evidence type="ECO:0000256" key="1">
    <source>
        <dbReference type="SAM" id="MobiDB-lite"/>
    </source>
</evidence>
<reference evidence="3 4" key="1">
    <citation type="submission" date="2018-03" db="EMBL/GenBank/DDBJ databases">
        <title>Genomes of Pezizomycetes fungi and the evolution of truffles.</title>
        <authorList>
            <person name="Murat C."/>
            <person name="Payen T."/>
            <person name="Noel B."/>
            <person name="Kuo A."/>
            <person name="Martin F.M."/>
        </authorList>
    </citation>
    <scope>NUCLEOTIDE SEQUENCE [LARGE SCALE GENOMIC DNA]</scope>
    <source>
        <strain evidence="3">091103-1</strain>
    </source>
</reference>
<dbReference type="OrthoDB" id="5412502at2759"/>
<evidence type="ECO:0000313" key="4">
    <source>
        <dbReference type="Proteomes" id="UP000246991"/>
    </source>
</evidence>
<dbReference type="STRING" id="42249.A0A317SUR1"/>
<feature type="region of interest" description="Disordered" evidence="1">
    <location>
        <begin position="1"/>
        <end position="56"/>
    </location>
</feature>
<dbReference type="EMBL" id="PYWC01000029">
    <property type="protein sequence ID" value="PWW76861.1"/>
    <property type="molecule type" value="Genomic_DNA"/>
</dbReference>
<keyword evidence="2" id="KW-0472">Membrane</keyword>
<protein>
    <submittedName>
        <fullName evidence="3">Uncharacterized protein</fullName>
    </submittedName>
</protein>
<organism evidence="3 4">
    <name type="scientific">Tuber magnatum</name>
    <name type="common">white Piedmont truffle</name>
    <dbReference type="NCBI Taxonomy" id="42249"/>
    <lineage>
        <taxon>Eukaryota</taxon>
        <taxon>Fungi</taxon>
        <taxon>Dikarya</taxon>
        <taxon>Ascomycota</taxon>
        <taxon>Pezizomycotina</taxon>
        <taxon>Pezizomycetes</taxon>
        <taxon>Pezizales</taxon>
        <taxon>Tuberaceae</taxon>
        <taxon>Tuber</taxon>
    </lineage>
</organism>
<evidence type="ECO:0000313" key="3">
    <source>
        <dbReference type="EMBL" id="PWW76861.1"/>
    </source>
</evidence>
<gene>
    <name evidence="3" type="ORF">C7212DRAFT_363460</name>
</gene>
<keyword evidence="2" id="KW-1133">Transmembrane helix</keyword>
<proteinExistence type="predicted"/>